<comment type="caution">
    <text evidence="3">The sequence shown here is derived from an EMBL/GenBank/DDBJ whole genome shotgun (WGS) entry which is preliminary data.</text>
</comment>
<name>A0A4R5B664_9ACTN</name>
<dbReference type="OrthoDB" id="4333663at2"/>
<feature type="region of interest" description="Disordered" evidence="1">
    <location>
        <begin position="234"/>
        <end position="310"/>
    </location>
</feature>
<dbReference type="InterPro" id="IPR021235">
    <property type="entry name" value="DUF2637"/>
</dbReference>
<evidence type="ECO:0000256" key="1">
    <source>
        <dbReference type="SAM" id="MobiDB-lite"/>
    </source>
</evidence>
<evidence type="ECO:0000313" key="4">
    <source>
        <dbReference type="Proteomes" id="UP000294513"/>
    </source>
</evidence>
<dbReference type="AlphaFoldDB" id="A0A4R5B664"/>
<keyword evidence="4" id="KW-1185">Reference proteome</keyword>
<reference evidence="3 4" key="1">
    <citation type="submission" date="2019-03" db="EMBL/GenBank/DDBJ databases">
        <title>Draft genome sequences of novel Actinobacteria.</title>
        <authorList>
            <person name="Sahin N."/>
            <person name="Ay H."/>
            <person name="Saygin H."/>
        </authorList>
    </citation>
    <scope>NUCLEOTIDE SEQUENCE [LARGE SCALE GENOMIC DNA]</scope>
    <source>
        <strain evidence="3 4">H3C3</strain>
    </source>
</reference>
<feature type="transmembrane region" description="Helical" evidence="2">
    <location>
        <begin position="113"/>
        <end position="130"/>
    </location>
</feature>
<accession>A0A4R5B664</accession>
<dbReference type="Proteomes" id="UP000294513">
    <property type="component" value="Unassembled WGS sequence"/>
</dbReference>
<protein>
    <submittedName>
        <fullName evidence="3">DUF2637 domain-containing protein</fullName>
    </submittedName>
</protein>
<dbReference type="EMBL" id="SMKU01000159">
    <property type="protein sequence ID" value="TDD80110.1"/>
    <property type="molecule type" value="Genomic_DNA"/>
</dbReference>
<dbReference type="Pfam" id="PF10935">
    <property type="entry name" value="DUF2637"/>
    <property type="match status" value="1"/>
</dbReference>
<keyword evidence="2" id="KW-0812">Transmembrane</keyword>
<feature type="compositionally biased region" description="Low complexity" evidence="1">
    <location>
        <begin position="356"/>
        <end position="368"/>
    </location>
</feature>
<keyword evidence="2" id="KW-0472">Membrane</keyword>
<sequence>MSVSVTAPHASPPLTWPQRVVAGLAGLLCTGLAGLGGWGSFDSVRDLAEPWFGAQAWIVPVGVDLGILALLTAALLMEWLSMPMPMLRWSALGFTGATVWLNVSAAHGDATGIVMHAAMPALFITFVEGLRHAVRRRVGLASGRVREGIPAARWAVAPVSSFRLWRRMIRWQVTSYAEALRTEQQRLHAVTLLAARYGAGWRNAAPADLVWMLSDGVYLEEAFARVAALVARSETEGGPESSDGDVPGAAAPPPARGTGGKAAGRVAATPADRATARRGSTPGRRAAATSAAGPRHGEVSAVGRGAAGGDTEARARQIRARHPGISGAELGRRLNLSARQGQRLLQRLAEEERTSRQAQVAATATSAA</sequence>
<organism evidence="3 4">
    <name type="scientific">Actinomadura rubrisoli</name>
    <dbReference type="NCBI Taxonomy" id="2530368"/>
    <lineage>
        <taxon>Bacteria</taxon>
        <taxon>Bacillati</taxon>
        <taxon>Actinomycetota</taxon>
        <taxon>Actinomycetes</taxon>
        <taxon>Streptosporangiales</taxon>
        <taxon>Thermomonosporaceae</taxon>
        <taxon>Actinomadura</taxon>
    </lineage>
</organism>
<gene>
    <name evidence="3" type="ORF">E1298_26440</name>
</gene>
<feature type="region of interest" description="Disordered" evidence="1">
    <location>
        <begin position="349"/>
        <end position="368"/>
    </location>
</feature>
<evidence type="ECO:0000313" key="3">
    <source>
        <dbReference type="EMBL" id="TDD80110.1"/>
    </source>
</evidence>
<feature type="transmembrane region" description="Helical" evidence="2">
    <location>
        <begin position="89"/>
        <end position="107"/>
    </location>
</feature>
<feature type="transmembrane region" description="Helical" evidence="2">
    <location>
        <begin position="20"/>
        <end position="41"/>
    </location>
</feature>
<feature type="transmembrane region" description="Helical" evidence="2">
    <location>
        <begin position="56"/>
        <end position="77"/>
    </location>
</feature>
<feature type="compositionally biased region" description="Low complexity" evidence="1">
    <location>
        <begin position="263"/>
        <end position="273"/>
    </location>
</feature>
<dbReference type="RefSeq" id="WP_131897850.1">
    <property type="nucleotide sequence ID" value="NZ_SMKU01000159.1"/>
</dbReference>
<keyword evidence="2" id="KW-1133">Transmembrane helix</keyword>
<evidence type="ECO:0000256" key="2">
    <source>
        <dbReference type="SAM" id="Phobius"/>
    </source>
</evidence>
<proteinExistence type="predicted"/>